<accession>A0ABN0K355</accession>
<keyword evidence="2" id="KW-1185">Reference proteome</keyword>
<comment type="caution">
    <text evidence="1">The sequence shown here is derived from an EMBL/GenBank/DDBJ whole genome shotgun (WGS) entry which is preliminary data.</text>
</comment>
<protein>
    <submittedName>
        <fullName evidence="1">Uncharacterized protein</fullName>
    </submittedName>
</protein>
<evidence type="ECO:0000313" key="2">
    <source>
        <dbReference type="Proteomes" id="UP000013024"/>
    </source>
</evidence>
<gene>
    <name evidence="1" type="ORF">F936_03646</name>
</gene>
<reference evidence="1 2" key="1">
    <citation type="submission" date="2013-02" db="EMBL/GenBank/DDBJ databases">
        <title>The Genome Sequence of Acinetobacter calcoaceticus CIP 81.8.</title>
        <authorList>
            <consortium name="The Broad Institute Genome Sequencing Platform"/>
            <consortium name="The Broad Institute Genome Sequencing Center for Infectious Disease"/>
            <person name="Cerqueira G."/>
            <person name="Feldgarden M."/>
            <person name="Courvalin P."/>
            <person name="Perichon B."/>
            <person name="Grillot-Courvalin C."/>
            <person name="Clermont D."/>
            <person name="Rocha E."/>
            <person name="Yoon E.-J."/>
            <person name="Nemec A."/>
            <person name="Walker B."/>
            <person name="Young S.K."/>
            <person name="Zeng Q."/>
            <person name="Gargeya S."/>
            <person name="Fitzgerald M."/>
            <person name="Haas B."/>
            <person name="Abouelleil A."/>
            <person name="Alvarado L."/>
            <person name="Arachchi H.M."/>
            <person name="Berlin A.M."/>
            <person name="Chapman S.B."/>
            <person name="Dewar J."/>
            <person name="Goldberg J."/>
            <person name="Griggs A."/>
            <person name="Gujja S."/>
            <person name="Hansen M."/>
            <person name="Howarth C."/>
            <person name="Imamovic A."/>
            <person name="Larimer J."/>
            <person name="McCowan C."/>
            <person name="Murphy C."/>
            <person name="Neiman D."/>
            <person name="Pearson M."/>
            <person name="Priest M."/>
            <person name="Roberts A."/>
            <person name="Saif S."/>
            <person name="Shea T."/>
            <person name="Sisk P."/>
            <person name="Sykes S."/>
            <person name="Wortman J."/>
            <person name="Nusbaum C."/>
            <person name="Birren B."/>
        </authorList>
    </citation>
    <scope>NUCLEOTIDE SEQUENCE [LARGE SCALE GENOMIC DNA]</scope>
    <source>
        <strain evidence="1 2">CIP 81.8</strain>
    </source>
</reference>
<dbReference type="Proteomes" id="UP000013024">
    <property type="component" value="Unassembled WGS sequence"/>
</dbReference>
<dbReference type="EMBL" id="APQI01000012">
    <property type="protein sequence ID" value="ENV96967.1"/>
    <property type="molecule type" value="Genomic_DNA"/>
</dbReference>
<evidence type="ECO:0000313" key="1">
    <source>
        <dbReference type="EMBL" id="ENV96967.1"/>
    </source>
</evidence>
<proteinExistence type="predicted"/>
<name>A0ABN0K355_ACICA</name>
<sequence>MSKYFKNRNKKSDSNESLFYCSKTQIIELVDQVELLQYGYQ</sequence>
<organism evidence="1 2">
    <name type="scientific">Acinetobacter calcoaceticus DSM 30006 = CIP 81.8</name>
    <dbReference type="NCBI Taxonomy" id="981331"/>
    <lineage>
        <taxon>Bacteria</taxon>
        <taxon>Pseudomonadati</taxon>
        <taxon>Pseudomonadota</taxon>
        <taxon>Gammaproteobacteria</taxon>
        <taxon>Moraxellales</taxon>
        <taxon>Moraxellaceae</taxon>
        <taxon>Acinetobacter</taxon>
        <taxon>Acinetobacter calcoaceticus/baumannii complex</taxon>
    </lineage>
</organism>